<accession>A0A7W6AGN4</accession>
<evidence type="ECO:0000313" key="3">
    <source>
        <dbReference type="EMBL" id="MBB3902997.1"/>
    </source>
</evidence>
<evidence type="ECO:0000313" key="2">
    <source>
        <dbReference type="EMBL" id="GLS46854.1"/>
    </source>
</evidence>
<keyword evidence="5" id="KW-1185">Reference proteome</keyword>
<gene>
    <name evidence="2" type="ORF">GCM10007884_48510</name>
    <name evidence="3" type="ORF">GGR33_002499</name>
</gene>
<comment type="caution">
    <text evidence="3">The sequence shown here is derived from an EMBL/GenBank/DDBJ whole genome shotgun (WGS) entry which is preliminary data.</text>
</comment>
<feature type="chain" id="PRO_5030527015" description="Lysozyme inhibitor LprI N-terminal domain-containing protein" evidence="1">
    <location>
        <begin position="27"/>
        <end position="119"/>
    </location>
</feature>
<evidence type="ECO:0008006" key="6">
    <source>
        <dbReference type="Google" id="ProtNLM"/>
    </source>
</evidence>
<sequence>MRGSKLPVPLASLVVAGWLAGSPVLAQEQAGLDRLRGDWHRCVRQHFSGQAPSIEKRAAERAALAACKTEEDAYVAAELSARTAASDGAHKRGLTTRALAWISSAASYVVDPVASWFGR</sequence>
<dbReference type="Proteomes" id="UP001156881">
    <property type="component" value="Unassembled WGS sequence"/>
</dbReference>
<dbReference type="RefSeq" id="WP_183505508.1">
    <property type="nucleotide sequence ID" value="NZ_BSPG01000057.1"/>
</dbReference>
<dbReference type="AlphaFoldDB" id="A0A7W6AGN4"/>
<keyword evidence="1" id="KW-0732">Signal</keyword>
<dbReference type="EMBL" id="JACIDN010000004">
    <property type="protein sequence ID" value="MBB3902997.1"/>
    <property type="molecule type" value="Genomic_DNA"/>
</dbReference>
<proteinExistence type="predicted"/>
<dbReference type="Proteomes" id="UP000517759">
    <property type="component" value="Unassembled WGS sequence"/>
</dbReference>
<reference evidence="3 4" key="3">
    <citation type="submission" date="2020-08" db="EMBL/GenBank/DDBJ databases">
        <title>Genomic Encyclopedia of Type Strains, Phase IV (KMG-IV): sequencing the most valuable type-strain genomes for metagenomic binning, comparative biology and taxonomic classification.</title>
        <authorList>
            <person name="Goeker M."/>
        </authorList>
    </citation>
    <scope>NUCLEOTIDE SEQUENCE [LARGE SCALE GENOMIC DNA]</scope>
    <source>
        <strain evidence="3 4">DSM 24105</strain>
    </source>
</reference>
<feature type="signal peptide" evidence="1">
    <location>
        <begin position="1"/>
        <end position="26"/>
    </location>
</feature>
<protein>
    <recommendedName>
        <fullName evidence="6">Lysozyme inhibitor LprI N-terminal domain-containing protein</fullName>
    </recommendedName>
</protein>
<organism evidence="3 4">
    <name type="scientific">Methylobacterium brachythecii</name>
    <dbReference type="NCBI Taxonomy" id="1176177"/>
    <lineage>
        <taxon>Bacteria</taxon>
        <taxon>Pseudomonadati</taxon>
        <taxon>Pseudomonadota</taxon>
        <taxon>Alphaproteobacteria</taxon>
        <taxon>Hyphomicrobiales</taxon>
        <taxon>Methylobacteriaceae</taxon>
        <taxon>Methylobacterium</taxon>
    </lineage>
</organism>
<name>A0A7W6AGN4_9HYPH</name>
<evidence type="ECO:0000256" key="1">
    <source>
        <dbReference type="SAM" id="SignalP"/>
    </source>
</evidence>
<evidence type="ECO:0000313" key="4">
    <source>
        <dbReference type="Proteomes" id="UP000517759"/>
    </source>
</evidence>
<reference evidence="2" key="4">
    <citation type="submission" date="2023-01" db="EMBL/GenBank/DDBJ databases">
        <title>Draft genome sequence of Methylobacterium brachythecii strain NBRC 107710.</title>
        <authorList>
            <person name="Sun Q."/>
            <person name="Mori K."/>
        </authorList>
    </citation>
    <scope>NUCLEOTIDE SEQUENCE</scope>
    <source>
        <strain evidence="2">NBRC 107710</strain>
    </source>
</reference>
<evidence type="ECO:0000313" key="5">
    <source>
        <dbReference type="Proteomes" id="UP001156881"/>
    </source>
</evidence>
<reference evidence="2" key="1">
    <citation type="journal article" date="2014" name="Int. J. Syst. Evol. Microbiol.">
        <title>Complete genome of a new Firmicutes species belonging to the dominant human colonic microbiota ('Ruminococcus bicirculans') reveals two chromosomes and a selective capacity to utilize plant glucans.</title>
        <authorList>
            <consortium name="NISC Comparative Sequencing Program"/>
            <person name="Wegmann U."/>
            <person name="Louis P."/>
            <person name="Goesmann A."/>
            <person name="Henrissat B."/>
            <person name="Duncan S.H."/>
            <person name="Flint H.J."/>
        </authorList>
    </citation>
    <scope>NUCLEOTIDE SEQUENCE</scope>
    <source>
        <strain evidence="2">NBRC 107710</strain>
    </source>
</reference>
<dbReference type="EMBL" id="BSPG01000057">
    <property type="protein sequence ID" value="GLS46854.1"/>
    <property type="molecule type" value="Genomic_DNA"/>
</dbReference>
<reference evidence="5" key="2">
    <citation type="journal article" date="2019" name="Int. J. Syst. Evol. Microbiol.">
        <title>The Global Catalogue of Microorganisms (GCM) 10K type strain sequencing project: providing services to taxonomists for standard genome sequencing and annotation.</title>
        <authorList>
            <consortium name="The Broad Institute Genomics Platform"/>
            <consortium name="The Broad Institute Genome Sequencing Center for Infectious Disease"/>
            <person name="Wu L."/>
            <person name="Ma J."/>
        </authorList>
    </citation>
    <scope>NUCLEOTIDE SEQUENCE [LARGE SCALE GENOMIC DNA]</scope>
    <source>
        <strain evidence="5">NBRC 107710</strain>
    </source>
</reference>